<evidence type="ECO:0000313" key="3">
    <source>
        <dbReference type="Proteomes" id="UP000700334"/>
    </source>
</evidence>
<proteinExistence type="predicted"/>
<evidence type="ECO:0000256" key="1">
    <source>
        <dbReference type="SAM" id="MobiDB-lite"/>
    </source>
</evidence>
<evidence type="ECO:0000313" key="2">
    <source>
        <dbReference type="EMBL" id="KAG8519892.1"/>
    </source>
</evidence>
<keyword evidence="3" id="KW-1185">Reference proteome</keyword>
<dbReference type="EMBL" id="JAGFMF010011586">
    <property type="protein sequence ID" value="KAG8519892.1"/>
    <property type="molecule type" value="Genomic_DNA"/>
</dbReference>
<organism evidence="2 3">
    <name type="scientific">Galemys pyrenaicus</name>
    <name type="common">Iberian desman</name>
    <name type="synonym">Pyrenean desman</name>
    <dbReference type="NCBI Taxonomy" id="202257"/>
    <lineage>
        <taxon>Eukaryota</taxon>
        <taxon>Metazoa</taxon>
        <taxon>Chordata</taxon>
        <taxon>Craniata</taxon>
        <taxon>Vertebrata</taxon>
        <taxon>Euteleostomi</taxon>
        <taxon>Mammalia</taxon>
        <taxon>Eutheria</taxon>
        <taxon>Laurasiatheria</taxon>
        <taxon>Eulipotyphla</taxon>
        <taxon>Talpidae</taxon>
        <taxon>Galemys</taxon>
    </lineage>
</organism>
<protein>
    <submittedName>
        <fullName evidence="2">Uncharacterized protein</fullName>
    </submittedName>
</protein>
<sequence>MDTGFPGVAARPSGELRSNADHQNQRTYVITTNNIWYPDEKHEKEGIEKQSVADRLMTSGVESGP</sequence>
<feature type="non-terminal residue" evidence="2">
    <location>
        <position position="65"/>
    </location>
</feature>
<name>A0A8J6DS51_GALPY</name>
<accession>A0A8J6DS51</accession>
<comment type="caution">
    <text evidence="2">The sequence shown here is derived from an EMBL/GenBank/DDBJ whole genome shotgun (WGS) entry which is preliminary data.</text>
</comment>
<feature type="region of interest" description="Disordered" evidence="1">
    <location>
        <begin position="46"/>
        <end position="65"/>
    </location>
</feature>
<reference evidence="2" key="1">
    <citation type="journal article" date="2021" name="Evol. Appl.">
        <title>The genome of the Pyrenean desman and the effects of bottlenecks and inbreeding on the genomic landscape of an endangered species.</title>
        <authorList>
            <person name="Escoda L."/>
            <person name="Castresana J."/>
        </authorList>
    </citation>
    <scope>NUCLEOTIDE SEQUENCE</scope>
    <source>
        <strain evidence="2">IBE-C5619</strain>
    </source>
</reference>
<gene>
    <name evidence="2" type="ORF">J0S82_010922</name>
</gene>
<dbReference type="AlphaFoldDB" id="A0A8J6DS51"/>
<feature type="region of interest" description="Disordered" evidence="1">
    <location>
        <begin position="1"/>
        <end position="25"/>
    </location>
</feature>
<dbReference type="Proteomes" id="UP000700334">
    <property type="component" value="Unassembled WGS sequence"/>
</dbReference>